<feature type="compositionally biased region" description="Basic residues" evidence="1">
    <location>
        <begin position="1"/>
        <end position="15"/>
    </location>
</feature>
<sequence>MAPLRSRHSNGKKFGKHESLQRLEMFGTTDEGKRRRTKNGKTTHETRSTKKKRIEAQIQGACRAFDWFSPLATGRCIFVLPGFVRERVCPSGVVGADQVLPPRGGTWVTLKELVRLELYCSLDQYGNSGGRYNARAQTIYGYHDLISLFHVFEKETHLSYQTVVVVILFHTIITSL</sequence>
<gene>
    <name evidence="2" type="ORF">BCR42DRAFT_398775</name>
</gene>
<organism evidence="2 3">
    <name type="scientific">Absidia repens</name>
    <dbReference type="NCBI Taxonomy" id="90262"/>
    <lineage>
        <taxon>Eukaryota</taxon>
        <taxon>Fungi</taxon>
        <taxon>Fungi incertae sedis</taxon>
        <taxon>Mucoromycota</taxon>
        <taxon>Mucoromycotina</taxon>
        <taxon>Mucoromycetes</taxon>
        <taxon>Mucorales</taxon>
        <taxon>Cunninghamellaceae</taxon>
        <taxon>Absidia</taxon>
    </lineage>
</organism>
<dbReference type="AlphaFoldDB" id="A0A1X2HX44"/>
<protein>
    <submittedName>
        <fullName evidence="2">Uncharacterized protein</fullName>
    </submittedName>
</protein>
<comment type="caution">
    <text evidence="2">The sequence shown here is derived from an EMBL/GenBank/DDBJ whole genome shotgun (WGS) entry which is preliminary data.</text>
</comment>
<dbReference type="Proteomes" id="UP000193560">
    <property type="component" value="Unassembled WGS sequence"/>
</dbReference>
<proteinExistence type="predicted"/>
<feature type="region of interest" description="Disordered" evidence="1">
    <location>
        <begin position="25"/>
        <end position="49"/>
    </location>
</feature>
<name>A0A1X2HX44_9FUNG</name>
<keyword evidence="3" id="KW-1185">Reference proteome</keyword>
<feature type="region of interest" description="Disordered" evidence="1">
    <location>
        <begin position="1"/>
        <end position="20"/>
    </location>
</feature>
<reference evidence="2 3" key="1">
    <citation type="submission" date="2016-07" db="EMBL/GenBank/DDBJ databases">
        <title>Pervasive Adenine N6-methylation of Active Genes in Fungi.</title>
        <authorList>
            <consortium name="DOE Joint Genome Institute"/>
            <person name="Mondo S.J."/>
            <person name="Dannebaum R.O."/>
            <person name="Kuo R.C."/>
            <person name="Labutti K."/>
            <person name="Haridas S."/>
            <person name="Kuo A."/>
            <person name="Salamov A."/>
            <person name="Ahrendt S.R."/>
            <person name="Lipzen A."/>
            <person name="Sullivan W."/>
            <person name="Andreopoulos W.B."/>
            <person name="Clum A."/>
            <person name="Lindquist E."/>
            <person name="Daum C."/>
            <person name="Ramamoorthy G.K."/>
            <person name="Gryganskyi A."/>
            <person name="Culley D."/>
            <person name="Magnuson J.K."/>
            <person name="James T.Y."/>
            <person name="O'Malley M.A."/>
            <person name="Stajich J.E."/>
            <person name="Spatafora J.W."/>
            <person name="Visel A."/>
            <person name="Grigoriev I.V."/>
        </authorList>
    </citation>
    <scope>NUCLEOTIDE SEQUENCE [LARGE SCALE GENOMIC DNA]</scope>
    <source>
        <strain evidence="2 3">NRRL 1336</strain>
    </source>
</reference>
<evidence type="ECO:0000256" key="1">
    <source>
        <dbReference type="SAM" id="MobiDB-lite"/>
    </source>
</evidence>
<dbReference type="EMBL" id="MCGE01000052">
    <property type="protein sequence ID" value="ORZ04286.1"/>
    <property type="molecule type" value="Genomic_DNA"/>
</dbReference>
<accession>A0A1X2HX44</accession>
<evidence type="ECO:0000313" key="2">
    <source>
        <dbReference type="EMBL" id="ORZ04286.1"/>
    </source>
</evidence>
<evidence type="ECO:0000313" key="3">
    <source>
        <dbReference type="Proteomes" id="UP000193560"/>
    </source>
</evidence>